<dbReference type="Proteomes" id="UP001549691">
    <property type="component" value="Unassembled WGS sequence"/>
</dbReference>
<proteinExistence type="predicted"/>
<evidence type="ECO:0000313" key="3">
    <source>
        <dbReference type="Proteomes" id="UP001549691"/>
    </source>
</evidence>
<evidence type="ECO:0000313" key="2">
    <source>
        <dbReference type="EMBL" id="MET7014711.1"/>
    </source>
</evidence>
<sequence>MKPVQAKRKQSQQGAALIVGLVFLLVLTMIGVSAIQTSTQEERMTGYILDSNASLQAAEAALREAESFVKNRTEATLIGAYYADPGTSPESSIPANWTTANARAVSTITFNAGAINLVKALPLYRIEKQPILPLQPGTPLTKEAFLLTAFSTGGSGNAPVVLQTSYRRDIPE</sequence>
<evidence type="ECO:0000259" key="1">
    <source>
        <dbReference type="Pfam" id="PF14341"/>
    </source>
</evidence>
<keyword evidence="3" id="KW-1185">Reference proteome</keyword>
<accession>A0ABV2TLB5</accession>
<gene>
    <name evidence="2" type="ORF">ABXR19_10970</name>
</gene>
<feature type="domain" description="Type 4 fimbrial biogenesis protein PilX N-terminal" evidence="1">
    <location>
        <begin position="13"/>
        <end position="63"/>
    </location>
</feature>
<reference evidence="2 3" key="1">
    <citation type="submission" date="2024-07" db="EMBL/GenBank/DDBJ databases">
        <title>Uliginosibacterium flavum JJ3220;KACC:17644.</title>
        <authorList>
            <person name="Kim M.K."/>
        </authorList>
    </citation>
    <scope>NUCLEOTIDE SEQUENCE [LARGE SCALE GENOMIC DNA]</scope>
    <source>
        <strain evidence="2 3">KACC:17644</strain>
    </source>
</reference>
<organism evidence="2 3">
    <name type="scientific">Uliginosibacterium flavum</name>
    <dbReference type="NCBI Taxonomy" id="1396831"/>
    <lineage>
        <taxon>Bacteria</taxon>
        <taxon>Pseudomonadati</taxon>
        <taxon>Pseudomonadota</taxon>
        <taxon>Betaproteobacteria</taxon>
        <taxon>Rhodocyclales</taxon>
        <taxon>Zoogloeaceae</taxon>
        <taxon>Uliginosibacterium</taxon>
    </lineage>
</organism>
<dbReference type="RefSeq" id="WP_354601169.1">
    <property type="nucleotide sequence ID" value="NZ_JBEWZI010000010.1"/>
</dbReference>
<dbReference type="EMBL" id="JBEWZI010000010">
    <property type="protein sequence ID" value="MET7014711.1"/>
    <property type="molecule type" value="Genomic_DNA"/>
</dbReference>
<dbReference type="Pfam" id="PF14341">
    <property type="entry name" value="PilX_N"/>
    <property type="match status" value="1"/>
</dbReference>
<protein>
    <submittedName>
        <fullName evidence="2">PilX N-terminal domain-containing pilus assembly protein</fullName>
    </submittedName>
</protein>
<dbReference type="InterPro" id="IPR025746">
    <property type="entry name" value="PilX_N_dom"/>
</dbReference>
<name>A0ABV2TLB5_9RHOO</name>
<comment type="caution">
    <text evidence="2">The sequence shown here is derived from an EMBL/GenBank/DDBJ whole genome shotgun (WGS) entry which is preliminary data.</text>
</comment>